<name>A0AAN9K8B0_CANGL</name>
<feature type="compositionally biased region" description="Basic and acidic residues" evidence="1">
    <location>
        <begin position="28"/>
        <end position="42"/>
    </location>
</feature>
<feature type="region of interest" description="Disordered" evidence="1">
    <location>
        <begin position="160"/>
        <end position="180"/>
    </location>
</feature>
<accession>A0AAN9K8B0</accession>
<sequence>MVMIRWGKRGELSELFGTFLRSQKSGRRREEKGEKREERGVLEDSGNYDFKEQILRSRADLHKRECHVDESRLVQPHRRTLVLATQAFSQLGPFENEPRCINQSTPRKFHKDNTFPQRTRGTVMEGSAYSDVRGLHSHGAYSDSGCEGAPHVGAECNGHNISARKHQKKAPLTVKSYDPP</sequence>
<comment type="caution">
    <text evidence="2">The sequence shown here is derived from an EMBL/GenBank/DDBJ whole genome shotgun (WGS) entry which is preliminary data.</text>
</comment>
<evidence type="ECO:0000256" key="1">
    <source>
        <dbReference type="SAM" id="MobiDB-lite"/>
    </source>
</evidence>
<dbReference type="EMBL" id="JAYMYQ010000009">
    <property type="protein sequence ID" value="KAK7313105.1"/>
    <property type="molecule type" value="Genomic_DNA"/>
</dbReference>
<gene>
    <name evidence="2" type="ORF">VNO77_37521</name>
</gene>
<organism evidence="2 3">
    <name type="scientific">Canavalia gladiata</name>
    <name type="common">Sword bean</name>
    <name type="synonym">Dolichos gladiatus</name>
    <dbReference type="NCBI Taxonomy" id="3824"/>
    <lineage>
        <taxon>Eukaryota</taxon>
        <taxon>Viridiplantae</taxon>
        <taxon>Streptophyta</taxon>
        <taxon>Embryophyta</taxon>
        <taxon>Tracheophyta</taxon>
        <taxon>Spermatophyta</taxon>
        <taxon>Magnoliopsida</taxon>
        <taxon>eudicotyledons</taxon>
        <taxon>Gunneridae</taxon>
        <taxon>Pentapetalae</taxon>
        <taxon>rosids</taxon>
        <taxon>fabids</taxon>
        <taxon>Fabales</taxon>
        <taxon>Fabaceae</taxon>
        <taxon>Papilionoideae</taxon>
        <taxon>50 kb inversion clade</taxon>
        <taxon>NPAAA clade</taxon>
        <taxon>indigoferoid/millettioid clade</taxon>
        <taxon>Phaseoleae</taxon>
        <taxon>Canavalia</taxon>
    </lineage>
</organism>
<reference evidence="2 3" key="1">
    <citation type="submission" date="2024-01" db="EMBL/GenBank/DDBJ databases">
        <title>The genomes of 5 underutilized Papilionoideae crops provide insights into root nodulation and disease resistanc.</title>
        <authorList>
            <person name="Jiang F."/>
        </authorList>
    </citation>
    <scope>NUCLEOTIDE SEQUENCE [LARGE SCALE GENOMIC DNA]</scope>
    <source>
        <strain evidence="2">LVBAO_FW01</strain>
        <tissue evidence="2">Leaves</tissue>
    </source>
</reference>
<proteinExistence type="predicted"/>
<evidence type="ECO:0000313" key="3">
    <source>
        <dbReference type="Proteomes" id="UP001367508"/>
    </source>
</evidence>
<protein>
    <submittedName>
        <fullName evidence="2">Uncharacterized protein</fullName>
    </submittedName>
</protein>
<dbReference type="AlphaFoldDB" id="A0AAN9K8B0"/>
<keyword evidence="3" id="KW-1185">Reference proteome</keyword>
<evidence type="ECO:0000313" key="2">
    <source>
        <dbReference type="EMBL" id="KAK7313105.1"/>
    </source>
</evidence>
<feature type="region of interest" description="Disordered" evidence="1">
    <location>
        <begin position="23"/>
        <end position="43"/>
    </location>
</feature>
<dbReference type="Proteomes" id="UP001367508">
    <property type="component" value="Unassembled WGS sequence"/>
</dbReference>